<dbReference type="EMBL" id="JASCTH010000005">
    <property type="protein sequence ID" value="MDI6098946.1"/>
    <property type="molecule type" value="Genomic_DNA"/>
</dbReference>
<comment type="caution">
    <text evidence="7">The sequence shown here is derived from an EMBL/GenBank/DDBJ whole genome shotgun (WGS) entry which is preliminary data.</text>
</comment>
<dbReference type="RefSeq" id="WP_282758870.1">
    <property type="nucleotide sequence ID" value="NZ_JASCTH010000005.1"/>
</dbReference>
<reference evidence="7 8" key="1">
    <citation type="submission" date="2023-05" db="EMBL/GenBank/DDBJ databases">
        <title>Actinoplanes sp. NEAU-A12 genome sequencing.</title>
        <authorList>
            <person name="Wang Z.-S."/>
        </authorList>
    </citation>
    <scope>NUCLEOTIDE SEQUENCE [LARGE SCALE GENOMIC DNA]</scope>
    <source>
        <strain evidence="7 8">NEAU-A12</strain>
    </source>
</reference>
<dbReference type="Pfam" id="PF00440">
    <property type="entry name" value="TetR_N"/>
    <property type="match status" value="1"/>
</dbReference>
<keyword evidence="2 4" id="KW-0238">DNA-binding</keyword>
<evidence type="ECO:0000313" key="7">
    <source>
        <dbReference type="EMBL" id="MDI6098946.1"/>
    </source>
</evidence>
<dbReference type="SUPFAM" id="SSF48498">
    <property type="entry name" value="Tetracyclin repressor-like, C-terminal domain"/>
    <property type="match status" value="1"/>
</dbReference>
<dbReference type="InterPro" id="IPR001647">
    <property type="entry name" value="HTH_TetR"/>
</dbReference>
<dbReference type="Gene3D" id="1.10.10.60">
    <property type="entry name" value="Homeodomain-like"/>
    <property type="match status" value="1"/>
</dbReference>
<evidence type="ECO:0000256" key="4">
    <source>
        <dbReference type="PROSITE-ProRule" id="PRU00335"/>
    </source>
</evidence>
<protein>
    <submittedName>
        <fullName evidence="7">TetR/AcrR family transcriptional regulator</fullName>
    </submittedName>
</protein>
<evidence type="ECO:0000313" key="8">
    <source>
        <dbReference type="Proteomes" id="UP001241758"/>
    </source>
</evidence>
<dbReference type="Proteomes" id="UP001241758">
    <property type="component" value="Unassembled WGS sequence"/>
</dbReference>
<evidence type="ECO:0000256" key="2">
    <source>
        <dbReference type="ARBA" id="ARBA00023125"/>
    </source>
</evidence>
<evidence type="ECO:0000256" key="1">
    <source>
        <dbReference type="ARBA" id="ARBA00023015"/>
    </source>
</evidence>
<dbReference type="InterPro" id="IPR036271">
    <property type="entry name" value="Tet_transcr_reg_TetR-rel_C_sf"/>
</dbReference>
<evidence type="ECO:0000256" key="3">
    <source>
        <dbReference type="ARBA" id="ARBA00023163"/>
    </source>
</evidence>
<dbReference type="PANTHER" id="PTHR30055:SF151">
    <property type="entry name" value="TRANSCRIPTIONAL REGULATORY PROTEIN"/>
    <property type="match status" value="1"/>
</dbReference>
<dbReference type="Pfam" id="PF02909">
    <property type="entry name" value="TetR_C_1"/>
    <property type="match status" value="1"/>
</dbReference>
<dbReference type="InterPro" id="IPR009057">
    <property type="entry name" value="Homeodomain-like_sf"/>
</dbReference>
<proteinExistence type="predicted"/>
<dbReference type="InterPro" id="IPR050109">
    <property type="entry name" value="HTH-type_TetR-like_transc_reg"/>
</dbReference>
<dbReference type="PROSITE" id="PS50977">
    <property type="entry name" value="HTH_TETR_2"/>
    <property type="match status" value="1"/>
</dbReference>
<keyword evidence="3" id="KW-0804">Transcription</keyword>
<sequence length="256" mass="26286">MQDLMALLWEPAVPPRRGPRPALTLEAIAGAGIEAADADGLSAVTMQRLAERLGVTKMALYRYVPGKAELVALMLDAAIGAPPFPPPGASWRAALDAWARALYARFCHHPWALEAAVGARVVGPRELTWLERAVAAMDGTGLDGGEILDVAVILTGHVRNLAQQVTAMSAASGTEGPSAGEGSAESGGAEGAMESALRLVLAGRQDRFPALTAALTSAATAAGRDQALDFGLDRILDGVAALIDSRGPAAGPDGRP</sequence>
<dbReference type="SUPFAM" id="SSF46689">
    <property type="entry name" value="Homeodomain-like"/>
    <property type="match status" value="1"/>
</dbReference>
<accession>A0ABT6WGT8</accession>
<organism evidence="7 8">
    <name type="scientific">Actinoplanes sandaracinus</name>
    <dbReference type="NCBI Taxonomy" id="3045177"/>
    <lineage>
        <taxon>Bacteria</taxon>
        <taxon>Bacillati</taxon>
        <taxon>Actinomycetota</taxon>
        <taxon>Actinomycetes</taxon>
        <taxon>Micromonosporales</taxon>
        <taxon>Micromonosporaceae</taxon>
        <taxon>Actinoplanes</taxon>
    </lineage>
</organism>
<feature type="DNA-binding region" description="H-T-H motif" evidence="4">
    <location>
        <begin position="45"/>
        <end position="64"/>
    </location>
</feature>
<evidence type="ECO:0000256" key="5">
    <source>
        <dbReference type="SAM" id="MobiDB-lite"/>
    </source>
</evidence>
<feature type="region of interest" description="Disordered" evidence="5">
    <location>
        <begin position="169"/>
        <end position="188"/>
    </location>
</feature>
<gene>
    <name evidence="7" type="ORF">QLQ12_10075</name>
</gene>
<dbReference type="InterPro" id="IPR004111">
    <property type="entry name" value="Repressor_TetR_C"/>
</dbReference>
<feature type="domain" description="HTH tetR-type" evidence="6">
    <location>
        <begin position="22"/>
        <end position="82"/>
    </location>
</feature>
<keyword evidence="8" id="KW-1185">Reference proteome</keyword>
<keyword evidence="1" id="KW-0805">Transcription regulation</keyword>
<evidence type="ECO:0000259" key="6">
    <source>
        <dbReference type="PROSITE" id="PS50977"/>
    </source>
</evidence>
<dbReference type="Gene3D" id="1.10.357.10">
    <property type="entry name" value="Tetracycline Repressor, domain 2"/>
    <property type="match status" value="1"/>
</dbReference>
<name>A0ABT6WGT8_9ACTN</name>
<dbReference type="PANTHER" id="PTHR30055">
    <property type="entry name" value="HTH-TYPE TRANSCRIPTIONAL REGULATOR RUTR"/>
    <property type="match status" value="1"/>
</dbReference>